<dbReference type="EC" id="2.7.13.3" evidence="2"/>
<evidence type="ECO:0000259" key="11">
    <source>
        <dbReference type="PROSITE" id="PS50109"/>
    </source>
</evidence>
<evidence type="ECO:0000259" key="13">
    <source>
        <dbReference type="PROSITE" id="PS50894"/>
    </source>
</evidence>
<evidence type="ECO:0000256" key="10">
    <source>
        <dbReference type="SAM" id="MobiDB-lite"/>
    </source>
</evidence>
<dbReference type="SUPFAM" id="SSF47384">
    <property type="entry name" value="Homodimeric domain of signal transducing histidine kinase"/>
    <property type="match status" value="1"/>
</dbReference>
<dbReference type="PANTHER" id="PTHR43395:SF1">
    <property type="entry name" value="CHEMOTAXIS PROTEIN CHEA"/>
    <property type="match status" value="1"/>
</dbReference>
<dbReference type="GO" id="GO:0000155">
    <property type="term" value="F:phosphorelay sensor kinase activity"/>
    <property type="evidence" value="ECO:0007669"/>
    <property type="project" value="InterPro"/>
</dbReference>
<dbReference type="CDD" id="cd16916">
    <property type="entry name" value="HATPase_CheA-like"/>
    <property type="match status" value="1"/>
</dbReference>
<dbReference type="SUPFAM" id="SSF55874">
    <property type="entry name" value="ATPase domain of HSP90 chaperone/DNA topoisomerase II/histidine kinase"/>
    <property type="match status" value="1"/>
</dbReference>
<proteinExistence type="predicted"/>
<evidence type="ECO:0000313" key="14">
    <source>
        <dbReference type="EMBL" id="ABJ07561.1"/>
    </source>
</evidence>
<dbReference type="InterPro" id="IPR003594">
    <property type="entry name" value="HATPase_dom"/>
</dbReference>
<keyword evidence="7" id="KW-0902">Two-component regulatory system</keyword>
<dbReference type="InterPro" id="IPR036097">
    <property type="entry name" value="HisK_dim/P_sf"/>
</dbReference>
<evidence type="ECO:0000256" key="8">
    <source>
        <dbReference type="ARBA" id="ARBA00035100"/>
    </source>
</evidence>
<organism evidence="14">
    <name type="scientific">Rhodopseudomonas palustris (strain BisA53)</name>
    <dbReference type="NCBI Taxonomy" id="316055"/>
    <lineage>
        <taxon>Bacteria</taxon>
        <taxon>Pseudomonadati</taxon>
        <taxon>Pseudomonadota</taxon>
        <taxon>Alphaproteobacteria</taxon>
        <taxon>Hyphomicrobiales</taxon>
        <taxon>Nitrobacteraceae</taxon>
        <taxon>Rhodopseudomonas</taxon>
    </lineage>
</organism>
<dbReference type="InterPro" id="IPR004358">
    <property type="entry name" value="Sig_transdc_His_kin-like_C"/>
</dbReference>
<dbReference type="InterPro" id="IPR037006">
    <property type="entry name" value="CheA-like_homodim_sf"/>
</dbReference>
<dbReference type="OrthoDB" id="9803176at2"/>
<dbReference type="KEGG" id="rpe:RPE_3631"/>
<dbReference type="eggNOG" id="COG0643">
    <property type="taxonomic scope" value="Bacteria"/>
</dbReference>
<evidence type="ECO:0000259" key="12">
    <source>
        <dbReference type="PROSITE" id="PS50851"/>
    </source>
</evidence>
<dbReference type="SMART" id="SM00260">
    <property type="entry name" value="CheW"/>
    <property type="match status" value="1"/>
</dbReference>
<keyword evidence="6 14" id="KW-0418">Kinase</keyword>
<dbReference type="InterPro" id="IPR004105">
    <property type="entry name" value="CheA-like_dim"/>
</dbReference>
<evidence type="ECO:0000256" key="3">
    <source>
        <dbReference type="ARBA" id="ARBA00021495"/>
    </source>
</evidence>
<dbReference type="SUPFAM" id="SSF50341">
    <property type="entry name" value="CheW-like"/>
    <property type="match status" value="1"/>
</dbReference>
<feature type="modified residue" description="Phosphohistidine" evidence="9">
    <location>
        <position position="44"/>
    </location>
</feature>
<dbReference type="SMART" id="SM00073">
    <property type="entry name" value="HPT"/>
    <property type="match status" value="1"/>
</dbReference>
<dbReference type="PROSITE" id="PS50851">
    <property type="entry name" value="CHEW"/>
    <property type="match status" value="1"/>
</dbReference>
<dbReference type="EMBL" id="CP000463">
    <property type="protein sequence ID" value="ABJ07561.1"/>
    <property type="molecule type" value="Genomic_DNA"/>
</dbReference>
<dbReference type="HOGENOM" id="CLU_000650_3_7_5"/>
<dbReference type="CDD" id="cd00088">
    <property type="entry name" value="HPT"/>
    <property type="match status" value="1"/>
</dbReference>
<feature type="domain" description="HPt" evidence="13">
    <location>
        <begin position="1"/>
        <end position="101"/>
    </location>
</feature>
<dbReference type="GO" id="GO:0006935">
    <property type="term" value="P:chemotaxis"/>
    <property type="evidence" value="ECO:0007669"/>
    <property type="project" value="InterPro"/>
</dbReference>
<evidence type="ECO:0000256" key="1">
    <source>
        <dbReference type="ARBA" id="ARBA00000085"/>
    </source>
</evidence>
<evidence type="ECO:0000256" key="7">
    <source>
        <dbReference type="ARBA" id="ARBA00023012"/>
    </source>
</evidence>
<comment type="catalytic activity">
    <reaction evidence="1">
        <text>ATP + protein L-histidine = ADP + protein N-phospho-L-histidine.</text>
        <dbReference type="EC" id="2.7.13.3"/>
    </reaction>
</comment>
<dbReference type="InterPro" id="IPR051315">
    <property type="entry name" value="Bact_Chemotaxis_CheA"/>
</dbReference>
<sequence length="755" mass="80218">MNALHEQFVIEARELIAQATDDLIALERDGAAVARIERVFRAFHTLKGAAGVVELPAMSLVLHAAEDLLAAIHDGRLTASRAIIDAALACLDQVSNWVDGFEGKGALPSGAGEGARAMAERLRALLSDTPIAASKPTVSDADAAAVPDWAARLLDAARDQLARTSSKTPTALHAICYQPLPGCFFTGDDPLGLMRKLPGLLALQIEPREPWPELEVLDPFACNLRLMAIAATDRAVLDEVFRLVPDQVAFVSIAPDVLAQVEVGSAGQPEDLVRSILQEQAVVLSASPEGLLGRIGAVARVAANALRHGGRDEAADRIAAVGRAAVEQADPAPLQIAIANALASSATDQGGGTGAGDPETTGRSGNRSLRIDESRIDALVNLAGELTIAKNGFAHLAKQLESEIGDRALTDAIRRDVEGLDRLANEMRAAILQLRMVPVAQMFRTFPRLVRDISQRLGKQVSLVTEGEATEADKSIVDLLFEPLLHLVRNALDHGIELPEQRRAAGKPETATLTLRALRLGDRLIVEVHEDGRGIDPALVRARAGERGLLSADELATRSDEEIVDLVFAGGFSTASQLTDISGRGVGMDVVRNTIEQAGGRVSLSSRLGFGTQVRLDLPMSIAMLRIMVVEAGGQRFGIPMDAVSKTVRLTPDRIRRIKANEGFVLDDRVVPICSVAQLMHLPARPGAPQDVRLVVVAEGGGRIAGLEVDAIRDRLEVVLKPLQGMLAGASSFLGTTLMGDGTVLLVLDLKEVVP</sequence>
<comment type="function">
    <text evidence="8">Involved in the transmission of sensory signals from the chemoreceptors to the flagellar motors. CheA is autophosphorylated; it can transfer its phosphate group to either CheB or CheY.</text>
</comment>
<dbReference type="InterPro" id="IPR008207">
    <property type="entry name" value="Sig_transdc_His_kin_Hpt_dom"/>
</dbReference>
<dbReference type="InterPro" id="IPR036641">
    <property type="entry name" value="HPT_dom_sf"/>
</dbReference>
<dbReference type="Pfam" id="PF01627">
    <property type="entry name" value="Hpt"/>
    <property type="match status" value="1"/>
</dbReference>
<dbReference type="InterPro" id="IPR002545">
    <property type="entry name" value="CheW-lke_dom"/>
</dbReference>
<dbReference type="GO" id="GO:0005737">
    <property type="term" value="C:cytoplasm"/>
    <property type="evidence" value="ECO:0007669"/>
    <property type="project" value="InterPro"/>
</dbReference>
<reference evidence="14" key="1">
    <citation type="submission" date="2006-09" db="EMBL/GenBank/DDBJ databases">
        <title>Complete sequence of Rhodopseudomonas palustris BisA53.</title>
        <authorList>
            <consortium name="US DOE Joint Genome Institute"/>
            <person name="Copeland A."/>
            <person name="Lucas S."/>
            <person name="Lapidus A."/>
            <person name="Barry K."/>
            <person name="Detter J.C."/>
            <person name="Glavina del Rio T."/>
            <person name="Hammon N."/>
            <person name="Israni S."/>
            <person name="Dalin E."/>
            <person name="Tice H."/>
            <person name="Pitluck S."/>
            <person name="Chain P."/>
            <person name="Malfatti S."/>
            <person name="Shin M."/>
            <person name="Vergez L."/>
            <person name="Schmutz J."/>
            <person name="Larimer F."/>
            <person name="Land M."/>
            <person name="Hauser L."/>
            <person name="Pelletier D.A."/>
            <person name="Kyrpides N."/>
            <person name="Kim E."/>
            <person name="Harwood C.S."/>
            <person name="Oda Y."/>
            <person name="Richardson P."/>
        </authorList>
    </citation>
    <scope>NUCLEOTIDE SEQUENCE [LARGE SCALE GENOMIC DNA]</scope>
    <source>
        <strain evidence="14">BisA53</strain>
    </source>
</reference>
<keyword evidence="5" id="KW-0808">Transferase</keyword>
<evidence type="ECO:0000256" key="5">
    <source>
        <dbReference type="ARBA" id="ARBA00022679"/>
    </source>
</evidence>
<dbReference type="SUPFAM" id="SSF47226">
    <property type="entry name" value="Histidine-containing phosphotransfer domain, HPT domain"/>
    <property type="match status" value="1"/>
</dbReference>
<dbReference type="AlphaFoldDB" id="Q07KH3"/>
<dbReference type="Gene3D" id="2.30.30.40">
    <property type="entry name" value="SH3 Domains"/>
    <property type="match status" value="1"/>
</dbReference>
<dbReference type="SMART" id="SM01231">
    <property type="entry name" value="H-kinase_dim"/>
    <property type="match status" value="1"/>
</dbReference>
<dbReference type="InterPro" id="IPR036890">
    <property type="entry name" value="HATPase_C_sf"/>
</dbReference>
<evidence type="ECO:0000256" key="6">
    <source>
        <dbReference type="ARBA" id="ARBA00022777"/>
    </source>
</evidence>
<dbReference type="Gene3D" id="3.30.565.10">
    <property type="entry name" value="Histidine kinase-like ATPase, C-terminal domain"/>
    <property type="match status" value="1"/>
</dbReference>
<feature type="domain" description="CheW-like" evidence="12">
    <location>
        <begin position="624"/>
        <end position="755"/>
    </location>
</feature>
<gene>
    <name evidence="14" type="ordered locus">RPE_3631</name>
</gene>
<dbReference type="PANTHER" id="PTHR43395">
    <property type="entry name" value="SENSOR HISTIDINE KINASE CHEA"/>
    <property type="match status" value="1"/>
</dbReference>
<dbReference type="InterPro" id="IPR036061">
    <property type="entry name" value="CheW-like_dom_sf"/>
</dbReference>
<dbReference type="Pfam" id="PF02518">
    <property type="entry name" value="HATPase_c"/>
    <property type="match status" value="1"/>
</dbReference>
<evidence type="ECO:0000256" key="9">
    <source>
        <dbReference type="PROSITE-ProRule" id="PRU00110"/>
    </source>
</evidence>
<dbReference type="Gene3D" id="1.10.287.560">
    <property type="entry name" value="Histidine kinase CheA-like, homodimeric domain"/>
    <property type="match status" value="1"/>
</dbReference>
<keyword evidence="4 9" id="KW-0597">Phosphoprotein</keyword>
<dbReference type="PROSITE" id="PS50894">
    <property type="entry name" value="HPT"/>
    <property type="match status" value="1"/>
</dbReference>
<name>Q07KH3_RHOP5</name>
<feature type="region of interest" description="Disordered" evidence="10">
    <location>
        <begin position="346"/>
        <end position="368"/>
    </location>
</feature>
<feature type="domain" description="Histidine kinase" evidence="11">
    <location>
        <begin position="381"/>
        <end position="622"/>
    </location>
</feature>
<dbReference type="PROSITE" id="PS50109">
    <property type="entry name" value="HIS_KIN"/>
    <property type="match status" value="1"/>
</dbReference>
<dbReference type="PRINTS" id="PR00344">
    <property type="entry name" value="BCTRLSENSOR"/>
</dbReference>
<evidence type="ECO:0000256" key="4">
    <source>
        <dbReference type="ARBA" id="ARBA00022553"/>
    </source>
</evidence>
<dbReference type="FunFam" id="3.30.565.10:FF:000016">
    <property type="entry name" value="Chemotaxis protein CheA, putative"/>
    <property type="match status" value="1"/>
</dbReference>
<dbReference type="Gene3D" id="1.20.120.160">
    <property type="entry name" value="HPT domain"/>
    <property type="match status" value="1"/>
</dbReference>
<dbReference type="SMART" id="SM00387">
    <property type="entry name" value="HATPase_c"/>
    <property type="match status" value="1"/>
</dbReference>
<dbReference type="Pfam" id="PF01584">
    <property type="entry name" value="CheW"/>
    <property type="match status" value="1"/>
</dbReference>
<dbReference type="InterPro" id="IPR005467">
    <property type="entry name" value="His_kinase_dom"/>
</dbReference>
<dbReference type="Pfam" id="PF02895">
    <property type="entry name" value="H-kinase_dim"/>
    <property type="match status" value="1"/>
</dbReference>
<evidence type="ECO:0000256" key="2">
    <source>
        <dbReference type="ARBA" id="ARBA00012438"/>
    </source>
</evidence>
<accession>Q07KH3</accession>
<dbReference type="STRING" id="316055.RPE_3631"/>
<protein>
    <recommendedName>
        <fullName evidence="3">Chemotaxis protein CheA</fullName>
        <ecNumber evidence="2">2.7.13.3</ecNumber>
    </recommendedName>
</protein>